<dbReference type="Pfam" id="PF23140">
    <property type="entry name" value="Gp80"/>
    <property type="match status" value="1"/>
</dbReference>
<organism evidence="1">
    <name type="scientific">uncultured Caudovirales phage</name>
    <dbReference type="NCBI Taxonomy" id="2100421"/>
    <lineage>
        <taxon>Viruses</taxon>
        <taxon>Duplodnaviria</taxon>
        <taxon>Heunggongvirae</taxon>
        <taxon>Uroviricota</taxon>
        <taxon>Caudoviricetes</taxon>
        <taxon>Peduoviridae</taxon>
        <taxon>Maltschvirus</taxon>
        <taxon>Maltschvirus maltsch</taxon>
    </lineage>
</organism>
<reference evidence="1" key="1">
    <citation type="submission" date="2020-05" db="EMBL/GenBank/DDBJ databases">
        <authorList>
            <person name="Chiriac C."/>
            <person name="Salcher M."/>
            <person name="Ghai R."/>
            <person name="Kavagutti S V."/>
        </authorList>
    </citation>
    <scope>NUCLEOTIDE SEQUENCE</scope>
</reference>
<sequence length="132" mass="13385">MSSFTDYTENLVLNWVFTTNSATRPTAWYVGLFTAAPSDTGGGTEVSGNAYARVVTGTITVSGTSPTNATNAAAIEFAAASGGNWGSVGWAGIFDASTGGNLLAWAALTTARTINAGDVLRIPAGDLDVSLT</sequence>
<name>A0A6J5SJ99_9CAUD</name>
<proteinExistence type="predicted"/>
<dbReference type="EMBL" id="LR798403">
    <property type="protein sequence ID" value="CAB5229497.1"/>
    <property type="molecule type" value="Genomic_DNA"/>
</dbReference>
<dbReference type="EMBL" id="LR797415">
    <property type="protein sequence ID" value="CAB4213986.1"/>
    <property type="molecule type" value="Genomic_DNA"/>
</dbReference>
<protein>
    <submittedName>
        <fullName evidence="1">Uncharacterized protein</fullName>
    </submittedName>
</protein>
<dbReference type="InterPro" id="IPR056908">
    <property type="entry name" value="Gp80-like"/>
</dbReference>
<evidence type="ECO:0000313" key="2">
    <source>
        <dbReference type="EMBL" id="CAB5229497.1"/>
    </source>
</evidence>
<evidence type="ECO:0000313" key="1">
    <source>
        <dbReference type="EMBL" id="CAB4213986.1"/>
    </source>
</evidence>
<gene>
    <name evidence="1" type="ORF">UFOVP1466_15</name>
    <name evidence="2" type="ORF">UFOVP1554_33</name>
</gene>
<accession>A0A6J5SJ99</accession>